<protein>
    <recommendedName>
        <fullName evidence="4">Outer-membrane lipoprotein LolB</fullName>
    </recommendedName>
</protein>
<evidence type="ECO:0000256" key="2">
    <source>
        <dbReference type="ARBA" id="ARBA00009696"/>
    </source>
</evidence>
<evidence type="ECO:0000256" key="4">
    <source>
        <dbReference type="ARBA" id="ARBA00016202"/>
    </source>
</evidence>
<dbReference type="AlphaFoldDB" id="A0A1G9RB31"/>
<dbReference type="EMBL" id="FNHP01000003">
    <property type="protein sequence ID" value="SDM20532.1"/>
    <property type="molecule type" value="Genomic_DNA"/>
</dbReference>
<accession>A0A1G9RB31</accession>
<keyword evidence="8" id="KW-0472">Membrane</keyword>
<dbReference type="SUPFAM" id="SSF89392">
    <property type="entry name" value="Prokaryotic lipoproteins and lipoprotein localization factors"/>
    <property type="match status" value="1"/>
</dbReference>
<keyword evidence="5" id="KW-0813">Transport</keyword>
<evidence type="ECO:0000256" key="12">
    <source>
        <dbReference type="ARBA" id="ARBA00023288"/>
    </source>
</evidence>
<sequence length="166" mass="17722">MTLPAQRGRLALLAMAGIWLAGCAQPPRQAREAAAAQHWSGRLALQVDQEGAQSFSAAFILSGTPETGRLQLFSPLGSTLAELQWQAGLARLTTGSEQRESGSLAQLAQELTGAKLPIEALFAWLRGEAVQSAGWQADLSRLADGRLVATRQQPAPQATLRIVLER</sequence>
<organism evidence="14 15">
    <name type="scientific">Oryzisolibacter propanilivorax</name>
    <dbReference type="NCBI Taxonomy" id="1527607"/>
    <lineage>
        <taxon>Bacteria</taxon>
        <taxon>Pseudomonadati</taxon>
        <taxon>Pseudomonadota</taxon>
        <taxon>Betaproteobacteria</taxon>
        <taxon>Burkholderiales</taxon>
        <taxon>Comamonadaceae</taxon>
        <taxon>Oryzisolibacter</taxon>
    </lineage>
</organism>
<name>A0A1G9RB31_9BURK</name>
<keyword evidence="9" id="KW-0564">Palmitate</keyword>
<dbReference type="InterPro" id="IPR029046">
    <property type="entry name" value="LolA/LolB/LppX"/>
</dbReference>
<comment type="subunit">
    <text evidence="3">Monomer.</text>
</comment>
<evidence type="ECO:0000256" key="1">
    <source>
        <dbReference type="ARBA" id="ARBA00004459"/>
    </source>
</evidence>
<dbReference type="STRING" id="1527607.SAMN05428957_103159"/>
<reference evidence="15" key="1">
    <citation type="submission" date="2016-10" db="EMBL/GenBank/DDBJ databases">
        <authorList>
            <person name="Varghese N."/>
            <person name="Submissions S."/>
        </authorList>
    </citation>
    <scope>NUCLEOTIDE SEQUENCE [LARGE SCALE GENOMIC DNA]</scope>
    <source>
        <strain evidence="15">EPL6</strain>
    </source>
</reference>
<evidence type="ECO:0000256" key="8">
    <source>
        <dbReference type="ARBA" id="ARBA00023136"/>
    </source>
</evidence>
<evidence type="ECO:0000313" key="15">
    <source>
        <dbReference type="Proteomes" id="UP000198552"/>
    </source>
</evidence>
<evidence type="ECO:0000256" key="9">
    <source>
        <dbReference type="ARBA" id="ARBA00023139"/>
    </source>
</evidence>
<proteinExistence type="inferred from homology"/>
<evidence type="ECO:0000256" key="7">
    <source>
        <dbReference type="ARBA" id="ARBA00022927"/>
    </source>
</evidence>
<evidence type="ECO:0000256" key="6">
    <source>
        <dbReference type="ARBA" id="ARBA00022729"/>
    </source>
</evidence>
<dbReference type="RefSeq" id="WP_342672229.1">
    <property type="nucleotide sequence ID" value="NZ_FNHP01000003.1"/>
</dbReference>
<dbReference type="Pfam" id="PF03550">
    <property type="entry name" value="LolB"/>
    <property type="match status" value="1"/>
</dbReference>
<evidence type="ECO:0000256" key="3">
    <source>
        <dbReference type="ARBA" id="ARBA00011245"/>
    </source>
</evidence>
<evidence type="ECO:0000256" key="10">
    <source>
        <dbReference type="ARBA" id="ARBA00023186"/>
    </source>
</evidence>
<keyword evidence="6 13" id="KW-0732">Signal</keyword>
<evidence type="ECO:0000256" key="5">
    <source>
        <dbReference type="ARBA" id="ARBA00022448"/>
    </source>
</evidence>
<comment type="subcellular location">
    <subcellularLocation>
        <location evidence="1">Cell outer membrane</location>
        <topology evidence="1">Lipid-anchor</topology>
    </subcellularLocation>
</comment>
<keyword evidence="11" id="KW-0998">Cell outer membrane</keyword>
<feature type="chain" id="PRO_5011546610" description="Outer-membrane lipoprotein LolB" evidence="13">
    <location>
        <begin position="22"/>
        <end position="166"/>
    </location>
</feature>
<gene>
    <name evidence="14" type="ORF">SAMN05428957_103159</name>
</gene>
<evidence type="ECO:0000256" key="13">
    <source>
        <dbReference type="SAM" id="SignalP"/>
    </source>
</evidence>
<dbReference type="Proteomes" id="UP000198552">
    <property type="component" value="Unassembled WGS sequence"/>
</dbReference>
<keyword evidence="7" id="KW-0653">Protein transport</keyword>
<comment type="similarity">
    <text evidence="2">Belongs to the LolB family.</text>
</comment>
<dbReference type="GO" id="GO:0015031">
    <property type="term" value="P:protein transport"/>
    <property type="evidence" value="ECO:0007669"/>
    <property type="project" value="UniProtKB-KW"/>
</dbReference>
<evidence type="ECO:0000256" key="11">
    <source>
        <dbReference type="ARBA" id="ARBA00023237"/>
    </source>
</evidence>
<dbReference type="InterPro" id="IPR004565">
    <property type="entry name" value="OM_lipoprot_LolB"/>
</dbReference>
<keyword evidence="10" id="KW-0143">Chaperone</keyword>
<feature type="signal peptide" evidence="13">
    <location>
        <begin position="1"/>
        <end position="21"/>
    </location>
</feature>
<dbReference type="GO" id="GO:0009279">
    <property type="term" value="C:cell outer membrane"/>
    <property type="evidence" value="ECO:0007669"/>
    <property type="project" value="UniProtKB-SubCell"/>
</dbReference>
<keyword evidence="15" id="KW-1185">Reference proteome</keyword>
<dbReference type="PROSITE" id="PS51257">
    <property type="entry name" value="PROKAR_LIPOPROTEIN"/>
    <property type="match status" value="1"/>
</dbReference>
<evidence type="ECO:0000313" key="14">
    <source>
        <dbReference type="EMBL" id="SDM20532.1"/>
    </source>
</evidence>
<dbReference type="Gene3D" id="2.50.20.10">
    <property type="entry name" value="Lipoprotein localisation LolA/LolB/LppX"/>
    <property type="match status" value="1"/>
</dbReference>
<keyword evidence="12 14" id="KW-0449">Lipoprotein</keyword>